<evidence type="ECO:0000313" key="3">
    <source>
        <dbReference type="EMBL" id="KAF0729456.1"/>
    </source>
</evidence>
<evidence type="ECO:0000313" key="4">
    <source>
        <dbReference type="Proteomes" id="UP000481153"/>
    </source>
</evidence>
<dbReference type="PANTHER" id="PTHR37171">
    <property type="entry name" value="SERINE/THREONINE-PROTEIN KINASE YRZF-RELATED"/>
    <property type="match status" value="1"/>
</dbReference>
<dbReference type="GO" id="GO:0005524">
    <property type="term" value="F:ATP binding"/>
    <property type="evidence" value="ECO:0007669"/>
    <property type="project" value="InterPro"/>
</dbReference>
<feature type="compositionally biased region" description="Basic residues" evidence="1">
    <location>
        <begin position="239"/>
        <end position="254"/>
    </location>
</feature>
<dbReference type="VEuPathDB" id="FungiDB:AeMF1_015207"/>
<dbReference type="GO" id="GO:0004672">
    <property type="term" value="F:protein kinase activity"/>
    <property type="evidence" value="ECO:0007669"/>
    <property type="project" value="InterPro"/>
</dbReference>
<feature type="domain" description="Protein kinase" evidence="2">
    <location>
        <begin position="275"/>
        <end position="456"/>
    </location>
</feature>
<dbReference type="PROSITE" id="PS50011">
    <property type="entry name" value="PROTEIN_KINASE_DOM"/>
    <property type="match status" value="1"/>
</dbReference>
<comment type="caution">
    <text evidence="3">The sequence shown here is derived from an EMBL/GenBank/DDBJ whole genome shotgun (WGS) entry which is preliminary data.</text>
</comment>
<accession>A0A6G0WPV9</accession>
<dbReference type="PANTHER" id="PTHR37171:SF1">
    <property type="entry name" value="SERINE_THREONINE-PROTEIN KINASE YRZF-RELATED"/>
    <property type="match status" value="1"/>
</dbReference>
<keyword evidence="4" id="KW-1185">Reference proteome</keyword>
<dbReference type="AlphaFoldDB" id="A0A6G0WPV9"/>
<dbReference type="Proteomes" id="UP000481153">
    <property type="component" value="Unassembled WGS sequence"/>
</dbReference>
<reference evidence="3 4" key="1">
    <citation type="submission" date="2019-07" db="EMBL/GenBank/DDBJ databases">
        <title>Genomics analysis of Aphanomyces spp. identifies a new class of oomycete effector associated with host adaptation.</title>
        <authorList>
            <person name="Gaulin E."/>
        </authorList>
    </citation>
    <scope>NUCLEOTIDE SEQUENCE [LARGE SCALE GENOMIC DNA]</scope>
    <source>
        <strain evidence="3 4">ATCC 201684</strain>
    </source>
</reference>
<organism evidence="3 4">
    <name type="scientific">Aphanomyces euteiches</name>
    <dbReference type="NCBI Taxonomy" id="100861"/>
    <lineage>
        <taxon>Eukaryota</taxon>
        <taxon>Sar</taxon>
        <taxon>Stramenopiles</taxon>
        <taxon>Oomycota</taxon>
        <taxon>Saprolegniomycetes</taxon>
        <taxon>Saprolegniales</taxon>
        <taxon>Verrucalvaceae</taxon>
        <taxon>Aphanomyces</taxon>
    </lineage>
</organism>
<sequence>MDLGRFAAYSRRSVGRHACDDTAYRKCINHCGLPQCTSKAEVCTAFLDLLRYVCEFIIDPKYGATLSNARVVGQPDIVVWRSHSTQEEKLALVVECNTPWGFHLDHNAPLAKIYNSHKEHHEDWAKNDKLYVCPAGLTIARKVFHAARQLYGYMASNNSRYGILTTFTTTFLFKQNNNDKLFISKGLAVDGFDPMTVLEAIARLLLICHLPAANDLSEAELCMIKDPSAQEMPTPSKSAGKKKKKKSKKPKKHKANDTQAPSEVDERELVLITDLPNYHVIAGGGSASIVATELDDIPVAIKVVDTCKKPDLLDELQRECDAYAVLEALQGDCIPMLVRPAPVVLWEGMLDGLVLSMIKGRTLEEMGMDGLATIPLECRHQAVQDLRKIHSLGVLHGDMAERNLIWCEDDRPRIVFVDFGRAVTSCNVQDDRLKYEEYELCGMLQIRYVDNSDSAK</sequence>
<feature type="region of interest" description="Disordered" evidence="1">
    <location>
        <begin position="227"/>
        <end position="263"/>
    </location>
</feature>
<proteinExistence type="predicted"/>
<dbReference type="SUPFAM" id="SSF56112">
    <property type="entry name" value="Protein kinase-like (PK-like)"/>
    <property type="match status" value="1"/>
</dbReference>
<name>A0A6G0WPV9_9STRA</name>
<dbReference type="Gene3D" id="1.10.510.10">
    <property type="entry name" value="Transferase(Phosphotransferase) domain 1"/>
    <property type="match status" value="1"/>
</dbReference>
<dbReference type="InterPro" id="IPR011009">
    <property type="entry name" value="Kinase-like_dom_sf"/>
</dbReference>
<evidence type="ECO:0000256" key="1">
    <source>
        <dbReference type="SAM" id="MobiDB-lite"/>
    </source>
</evidence>
<evidence type="ECO:0000259" key="2">
    <source>
        <dbReference type="PROSITE" id="PS50011"/>
    </source>
</evidence>
<gene>
    <name evidence="3" type="ORF">Ae201684_012956</name>
</gene>
<protein>
    <recommendedName>
        <fullName evidence="2">Protein kinase domain-containing protein</fullName>
    </recommendedName>
</protein>
<dbReference type="InterPro" id="IPR052396">
    <property type="entry name" value="Meiotic_Drive_Suppr_Kinase"/>
</dbReference>
<dbReference type="InterPro" id="IPR000719">
    <property type="entry name" value="Prot_kinase_dom"/>
</dbReference>
<dbReference type="EMBL" id="VJMJ01000164">
    <property type="protein sequence ID" value="KAF0729456.1"/>
    <property type="molecule type" value="Genomic_DNA"/>
</dbReference>